<dbReference type="GO" id="GO:0019243">
    <property type="term" value="P:methylglyoxal catabolic process to D-lactate via S-lactoyl-glutathione"/>
    <property type="evidence" value="ECO:0007669"/>
    <property type="project" value="TreeGrafter"/>
</dbReference>
<evidence type="ECO:0000259" key="4">
    <source>
        <dbReference type="Pfam" id="PF01965"/>
    </source>
</evidence>
<sequence>MKAIDRKIETRLGRDYAPRRILMIVSNPATLHGAPVGFFAEELTAAFYAFMKAGHRIELASPRGGEVVFDAHSDPRTPNGPYADDLVSLGFVSHPRFAALMQNTVSIDAVKVADFDAVWVAGGGAPLLTFKDDLLLHKLVADFYERDKVVALVCHGSSLLLWSRLSDGQALAQDKTWTGFSDAEEAQIDKAFGIKVNAYTIESEARRIPTTRYVCGEPNRPFAVRDGRLITGQQQYSSDLAAQLVLEALDDQD</sequence>
<proteinExistence type="inferred from homology"/>
<dbReference type="GeneID" id="83064052"/>
<dbReference type="InterPro" id="IPR029062">
    <property type="entry name" value="Class_I_gatase-like"/>
</dbReference>
<dbReference type="GO" id="GO:0005737">
    <property type="term" value="C:cytoplasm"/>
    <property type="evidence" value="ECO:0007669"/>
    <property type="project" value="TreeGrafter"/>
</dbReference>
<dbReference type="CDD" id="cd03141">
    <property type="entry name" value="GATase1_Hsp31_like"/>
    <property type="match status" value="1"/>
</dbReference>
<organism evidence="5 6">
    <name type="scientific">Lysobacter enzymogenes</name>
    <dbReference type="NCBI Taxonomy" id="69"/>
    <lineage>
        <taxon>Bacteria</taxon>
        <taxon>Pseudomonadati</taxon>
        <taxon>Pseudomonadota</taxon>
        <taxon>Gammaproteobacteria</taxon>
        <taxon>Lysobacterales</taxon>
        <taxon>Lysobacteraceae</taxon>
        <taxon>Lysobacter</taxon>
    </lineage>
</organism>
<dbReference type="EMBL" id="AP014940">
    <property type="protein sequence ID" value="BAV97670.1"/>
    <property type="molecule type" value="Genomic_DNA"/>
</dbReference>
<evidence type="ECO:0000256" key="2">
    <source>
        <dbReference type="ARBA" id="ARBA00023239"/>
    </source>
</evidence>
<dbReference type="InterPro" id="IPR050325">
    <property type="entry name" value="Prot/Nucl_acid_deglycase"/>
</dbReference>
<dbReference type="InterPro" id="IPR002818">
    <property type="entry name" value="DJ-1/PfpI"/>
</dbReference>
<protein>
    <submittedName>
        <fullName evidence="5">DJ-1/PfpI family</fullName>
    </submittedName>
</protein>
<dbReference type="PANTHER" id="PTHR48094">
    <property type="entry name" value="PROTEIN/NUCLEIC ACID DEGLYCASE DJ-1-RELATED"/>
    <property type="match status" value="1"/>
</dbReference>
<dbReference type="Proteomes" id="UP000218824">
    <property type="component" value="Chromosome"/>
</dbReference>
<dbReference type="PANTHER" id="PTHR48094:SF11">
    <property type="entry name" value="GLUTATHIONE-INDEPENDENT GLYOXALASE HSP31-RELATED"/>
    <property type="match status" value="1"/>
</dbReference>
<dbReference type="SUPFAM" id="SSF52317">
    <property type="entry name" value="Class I glutamine amidotransferase-like"/>
    <property type="match status" value="1"/>
</dbReference>
<dbReference type="GO" id="GO:0019172">
    <property type="term" value="F:glyoxalase III activity"/>
    <property type="evidence" value="ECO:0007669"/>
    <property type="project" value="TreeGrafter"/>
</dbReference>
<gene>
    <name evidence="5" type="ORF">LEN_2183</name>
</gene>
<dbReference type="KEGG" id="lem:LEN_2183"/>
<keyword evidence="2" id="KW-0456">Lyase</keyword>
<feature type="domain" description="DJ-1/PfpI" evidence="4">
    <location>
        <begin position="104"/>
        <end position="238"/>
    </location>
</feature>
<reference evidence="5 6" key="1">
    <citation type="journal article" date="2017" name="DNA Res.">
        <title>Complete genome sequence and expression profile of the commercial lytic enzyme producer Lysobacter enzymogenes M497-1.</title>
        <authorList>
            <person name="Takami H."/>
            <person name="Toyoda A."/>
            <person name="Uchiyama I."/>
            <person name="Itoh T."/>
            <person name="Takaki Y."/>
            <person name="Arai W."/>
            <person name="Nishi S."/>
            <person name="Kawai M."/>
            <person name="Shinya K."/>
            <person name="Ikeda H."/>
        </authorList>
    </citation>
    <scope>NUCLEOTIDE SEQUENCE [LARGE SCALE GENOMIC DNA]</scope>
    <source>
        <strain evidence="5 6">M497-1</strain>
    </source>
</reference>
<evidence type="ECO:0000256" key="1">
    <source>
        <dbReference type="ARBA" id="ARBA00023016"/>
    </source>
</evidence>
<keyword evidence="1" id="KW-0346">Stress response</keyword>
<evidence type="ECO:0000313" key="5">
    <source>
        <dbReference type="EMBL" id="BAV97670.1"/>
    </source>
</evidence>
<name>A0AAU9AQL6_LYSEN</name>
<accession>A0AAU9AQL6</accession>
<dbReference type="Gene3D" id="3.40.50.880">
    <property type="match status" value="1"/>
</dbReference>
<evidence type="ECO:0000313" key="6">
    <source>
        <dbReference type="Proteomes" id="UP000218824"/>
    </source>
</evidence>
<dbReference type="AlphaFoldDB" id="A0AAU9AQL6"/>
<evidence type="ECO:0000256" key="3">
    <source>
        <dbReference type="ARBA" id="ARBA00038493"/>
    </source>
</evidence>
<comment type="similarity">
    <text evidence="3">Belongs to the peptidase C56 family. HSP31-like subfamily.</text>
</comment>
<dbReference type="Pfam" id="PF01965">
    <property type="entry name" value="DJ-1_PfpI"/>
    <property type="match status" value="1"/>
</dbReference>
<dbReference type="RefSeq" id="WP_096377767.1">
    <property type="nucleotide sequence ID" value="NZ_AP014940.1"/>
</dbReference>